<evidence type="ECO:0000256" key="1">
    <source>
        <dbReference type="ARBA" id="ARBA00022723"/>
    </source>
</evidence>
<dbReference type="PANTHER" id="PTHR23041">
    <property type="entry name" value="RING FINGER DOMAIN-CONTAINING"/>
    <property type="match status" value="1"/>
</dbReference>
<dbReference type="SMART" id="SM00184">
    <property type="entry name" value="RING"/>
    <property type="match status" value="1"/>
</dbReference>
<keyword evidence="7" id="KW-1185">Reference proteome</keyword>
<dbReference type="PROSITE" id="PS50089">
    <property type="entry name" value="ZF_RING_2"/>
    <property type="match status" value="1"/>
</dbReference>
<dbReference type="OMA" id="ICMESYS"/>
<dbReference type="AlphaFoldDB" id="A0A2W1BRH0"/>
<name>A0A2W1BRH0_HELAM</name>
<dbReference type="InterPro" id="IPR013083">
    <property type="entry name" value="Znf_RING/FYVE/PHD"/>
</dbReference>
<keyword evidence="3" id="KW-0862">Zinc</keyword>
<dbReference type="GO" id="GO:0008270">
    <property type="term" value="F:zinc ion binding"/>
    <property type="evidence" value="ECO:0007669"/>
    <property type="project" value="UniProtKB-KW"/>
</dbReference>
<sequence length="123" mass="14171">MKIYLTYKETEFHYTGMTPGVPEPKVKIVKEKKTKKPKPKAKAKRKQLLRIRCPICFNNLGKESVVSTKCGHVFCRNCLQKALILKPVCPTCRRKLTGYQGYHALYLDDNVCDELVEEITIKP</sequence>
<dbReference type="Gene3D" id="3.30.40.10">
    <property type="entry name" value="Zinc/RING finger domain, C3HC4 (zinc finger)"/>
    <property type="match status" value="1"/>
</dbReference>
<organism evidence="6 7">
    <name type="scientific">Helicoverpa armigera</name>
    <name type="common">Cotton bollworm</name>
    <name type="synonym">Heliothis armigera</name>
    <dbReference type="NCBI Taxonomy" id="29058"/>
    <lineage>
        <taxon>Eukaryota</taxon>
        <taxon>Metazoa</taxon>
        <taxon>Ecdysozoa</taxon>
        <taxon>Arthropoda</taxon>
        <taxon>Hexapoda</taxon>
        <taxon>Insecta</taxon>
        <taxon>Pterygota</taxon>
        <taxon>Neoptera</taxon>
        <taxon>Endopterygota</taxon>
        <taxon>Lepidoptera</taxon>
        <taxon>Glossata</taxon>
        <taxon>Ditrysia</taxon>
        <taxon>Noctuoidea</taxon>
        <taxon>Noctuidae</taxon>
        <taxon>Heliothinae</taxon>
        <taxon>Helicoverpa</taxon>
    </lineage>
</organism>
<proteinExistence type="predicted"/>
<dbReference type="InterPro" id="IPR017907">
    <property type="entry name" value="Znf_RING_CS"/>
</dbReference>
<dbReference type="EMBL" id="KZ149998">
    <property type="protein sequence ID" value="PZC75370.1"/>
    <property type="molecule type" value="Genomic_DNA"/>
</dbReference>
<evidence type="ECO:0000256" key="2">
    <source>
        <dbReference type="ARBA" id="ARBA00022771"/>
    </source>
</evidence>
<feature type="domain" description="RING-type" evidence="5">
    <location>
        <begin position="53"/>
        <end position="93"/>
    </location>
</feature>
<evidence type="ECO:0000256" key="3">
    <source>
        <dbReference type="ARBA" id="ARBA00022833"/>
    </source>
</evidence>
<evidence type="ECO:0000259" key="5">
    <source>
        <dbReference type="PROSITE" id="PS50089"/>
    </source>
</evidence>
<dbReference type="OrthoDB" id="6105938at2759"/>
<dbReference type="InterPro" id="IPR001841">
    <property type="entry name" value="Znf_RING"/>
</dbReference>
<gene>
    <name evidence="6" type="primary">HaOG206417</name>
    <name evidence="6" type="ORF">B5X24_HaOG206417</name>
</gene>
<evidence type="ECO:0000256" key="4">
    <source>
        <dbReference type="PROSITE-ProRule" id="PRU00175"/>
    </source>
</evidence>
<evidence type="ECO:0000313" key="7">
    <source>
        <dbReference type="Proteomes" id="UP000249218"/>
    </source>
</evidence>
<dbReference type="PROSITE" id="PS00518">
    <property type="entry name" value="ZF_RING_1"/>
    <property type="match status" value="1"/>
</dbReference>
<reference evidence="6 7" key="1">
    <citation type="journal article" date="2017" name="BMC Biol.">
        <title>Genomic innovations, transcriptional plasticity and gene loss underlying the evolution and divergence of two highly polyphagous and invasive Helicoverpa pest species.</title>
        <authorList>
            <person name="Pearce S.L."/>
            <person name="Clarke D.F."/>
            <person name="East P.D."/>
            <person name="Elfekih S."/>
            <person name="Gordon K.H."/>
            <person name="Jermiin L.S."/>
            <person name="McGaughran A."/>
            <person name="Oakeshott J.G."/>
            <person name="Papanikolaou A."/>
            <person name="Perera O.P."/>
            <person name="Rane R.V."/>
            <person name="Richards S."/>
            <person name="Tay W.T."/>
            <person name="Walsh T.K."/>
            <person name="Anderson A."/>
            <person name="Anderson C.J."/>
            <person name="Asgari S."/>
            <person name="Board P.G."/>
            <person name="Bretschneider A."/>
            <person name="Campbell P.M."/>
            <person name="Chertemps T."/>
            <person name="Christeller J.T."/>
            <person name="Coppin C.W."/>
            <person name="Downes S.J."/>
            <person name="Duan G."/>
            <person name="Farnsworth C.A."/>
            <person name="Good R.T."/>
            <person name="Han L.B."/>
            <person name="Han Y.C."/>
            <person name="Hatje K."/>
            <person name="Horne I."/>
            <person name="Huang Y.P."/>
            <person name="Hughes D.S."/>
            <person name="Jacquin-Joly E."/>
            <person name="James W."/>
            <person name="Jhangiani S."/>
            <person name="Kollmar M."/>
            <person name="Kuwar S.S."/>
            <person name="Li S."/>
            <person name="Liu N.Y."/>
            <person name="Maibeche M.T."/>
            <person name="Miller J.R."/>
            <person name="Montagne N."/>
            <person name="Perry T."/>
            <person name="Qu J."/>
            <person name="Song S.V."/>
            <person name="Sutton G.G."/>
            <person name="Vogel H."/>
            <person name="Walenz B.P."/>
            <person name="Xu W."/>
            <person name="Zhang H.J."/>
            <person name="Zou Z."/>
            <person name="Batterham P."/>
            <person name="Edwards O.R."/>
            <person name="Feyereisen R."/>
            <person name="Gibbs R.A."/>
            <person name="Heckel D.G."/>
            <person name="McGrath A."/>
            <person name="Robin C."/>
            <person name="Scherer S.E."/>
            <person name="Worley K.C."/>
            <person name="Wu Y.D."/>
        </authorList>
    </citation>
    <scope>NUCLEOTIDE SEQUENCE [LARGE SCALE GENOMIC DNA]</scope>
    <source>
        <strain evidence="6">Harm_GR_Male_#8</strain>
        <tissue evidence="6">Whole organism</tissue>
    </source>
</reference>
<dbReference type="SUPFAM" id="SSF57850">
    <property type="entry name" value="RING/U-box"/>
    <property type="match status" value="1"/>
</dbReference>
<keyword evidence="2 4" id="KW-0863">Zinc-finger</keyword>
<accession>A0A2W1BRH0</accession>
<dbReference type="Pfam" id="PF13923">
    <property type="entry name" value="zf-C3HC4_2"/>
    <property type="match status" value="1"/>
</dbReference>
<protein>
    <recommendedName>
        <fullName evidence="5">RING-type domain-containing protein</fullName>
    </recommendedName>
</protein>
<dbReference type="Proteomes" id="UP000249218">
    <property type="component" value="Unassembled WGS sequence"/>
</dbReference>
<dbReference type="PANTHER" id="PTHR23041:SF78">
    <property type="entry name" value="E3 UBIQUITIN-PROTEIN LIGASE RNF4"/>
    <property type="match status" value="1"/>
</dbReference>
<dbReference type="InterPro" id="IPR047134">
    <property type="entry name" value="RNF4"/>
</dbReference>
<evidence type="ECO:0000313" key="6">
    <source>
        <dbReference type="EMBL" id="PZC75370.1"/>
    </source>
</evidence>
<keyword evidence="1" id="KW-0479">Metal-binding</keyword>